<organism evidence="1 2">
    <name type="scientific">Amphibiibacter pelophylacis</name>
    <dbReference type="NCBI Taxonomy" id="1799477"/>
    <lineage>
        <taxon>Bacteria</taxon>
        <taxon>Pseudomonadati</taxon>
        <taxon>Pseudomonadota</taxon>
        <taxon>Betaproteobacteria</taxon>
        <taxon>Burkholderiales</taxon>
        <taxon>Sphaerotilaceae</taxon>
        <taxon>Amphibiibacter</taxon>
    </lineage>
</organism>
<protein>
    <submittedName>
        <fullName evidence="1">Exo 1,3/1,4-beta-D-glucan glucohydrolase</fullName>
    </submittedName>
</protein>
<accession>A0ACC6NZA6</accession>
<reference evidence="1" key="1">
    <citation type="submission" date="2023-10" db="EMBL/GenBank/DDBJ databases">
        <title>Amphibacter perezi, gen. nov., sp. nov. a novel taxa of the family Comamonadaceae, class Betaproteobacteria isolated from the skin microbiota of Pelophylax perezi from different populations.</title>
        <authorList>
            <person name="Costa S."/>
            <person name="Proenca D.N."/>
            <person name="Lopes I."/>
            <person name="Morais P.V."/>
        </authorList>
    </citation>
    <scope>NUCLEOTIDE SEQUENCE</scope>
    <source>
        <strain evidence="1">SL12-8</strain>
    </source>
</reference>
<evidence type="ECO:0000313" key="1">
    <source>
        <dbReference type="EMBL" id="MEJ7137320.1"/>
    </source>
</evidence>
<dbReference type="Proteomes" id="UP001364695">
    <property type="component" value="Unassembled WGS sequence"/>
</dbReference>
<sequence>MKKSTRNRAQALTLGLAGALALAACGAGLNSVVPALPQASALKDWPSSIASVIVPDAAQEAEISRIVAGMSLAQKVGQMTQADIRSITPEEVKTYYIGSVLNGGGAWPNNSKQASVADWLALADSYWQASMDTDMAVKIPVIWGTDAVHGHNNVYGATLFPHNIGLGAAHDPDLVERIGAAVARQVVATGIDWTFAPTLAVVRDDRWGRTYEGFSEDPEIVASYGGRYTTGLQGRFAASGRPTVVATAKHFMGDGGTDMGKDQGETKASVLDMINIHAPGYTTALAAGAQTVMASFSSWTYQGPAPDGTPLNFKNVKMHGNKYLLTDVLKNKMGFDGLVVSDWDGIGQVKYTDASGVEKQCSNASCPAAINAGIDLIMVPNDWKAFIANTIASVQAGEIPQARIDDAVSRILRVKMRSGLMKVQGGQTVSTKPSQRSGAGDASALQARDLAREAVRKSLVLLKNKGGVLPLARGQKILVVGKNADSLANQNGGWSLSWQGTGNTNADFPNADSVLAGIREAAGESNVVYSATGKNVNISDFKAVIAVIGETPYAEGVGDIGKAGTLAHAQRYPEDLAALDAVSGKGVPVITVLESGRPVWVNREINRSDAFVAAWLPGTEGKGVADVLFRKADGSVNFDFSGRLSFSWPKTACQEPLNRGDASYDPLFAYGYGLNYTSSSTDVAALDETVPTLGCGQSAATGPAATDDLVVFRQAETALYPLFIGTPANWAMPVGSDLNAVVKSSDGNVTVQTSQLNVQQDAKKVTWTSTGQFMAQSVGVKTDYNGYLSANAALVFDVAVHQAPQGNVKMRVDCGYPCIGEVDTTRALRSLPLDTKSTVKIPLSCFMAKGTDFSAVDVPFLVFTEKPFSATFANIRWQIGAANDADAQTCDSLVPPPAATVDPLPGPSATLFGPDGSTLGGFALATWSSNNSHVVADTATTPGVMDLNFLADGANGTATLSGGPVNLASYAASGLLTLDVKVLSWGSNTKGLALKMESPGTDCRNIDYGVPQSAIPADGQFHSLSLKIADIAAQKAADCFSLENISVPFGIFPVWDDQQGVHIQVRNVRISTQ</sequence>
<dbReference type="EMBL" id="JAWDIE010000003">
    <property type="protein sequence ID" value="MEJ7137320.1"/>
    <property type="molecule type" value="Genomic_DNA"/>
</dbReference>
<proteinExistence type="predicted"/>
<comment type="caution">
    <text evidence="1">The sequence shown here is derived from an EMBL/GenBank/DDBJ whole genome shotgun (WGS) entry which is preliminary data.</text>
</comment>
<name>A0ACC6NZA6_9BURK</name>
<evidence type="ECO:0000313" key="2">
    <source>
        <dbReference type="Proteomes" id="UP001364695"/>
    </source>
</evidence>
<keyword evidence="2" id="KW-1185">Reference proteome</keyword>
<gene>
    <name evidence="1" type="ORF">RV045_02600</name>
</gene>